<proteinExistence type="predicted"/>
<evidence type="ECO:0000313" key="1">
    <source>
        <dbReference type="EMBL" id="SFV51392.1"/>
    </source>
</evidence>
<name>A0A1W1BD00_9ZZZZ</name>
<gene>
    <name evidence="1" type="ORF">MNB_SM-7-307</name>
</gene>
<sequence length="133" mass="16050">MLRGVFLFFTFCGLVFANELIKVKEYHLKKDEIKKILVKYASSEKLLTFRWTLYKNDALVVFSSYDQIVSQHLLYLNHTNQSLRIELVSRGAYEYITPYLLIRFDEFDFGKDRAKISLWLYDKRHEVYLKYLN</sequence>
<dbReference type="EMBL" id="FPHB01000015">
    <property type="protein sequence ID" value="SFV51392.1"/>
    <property type="molecule type" value="Genomic_DNA"/>
</dbReference>
<reference evidence="1" key="1">
    <citation type="submission" date="2016-10" db="EMBL/GenBank/DDBJ databases">
        <authorList>
            <person name="de Groot N.N."/>
        </authorList>
    </citation>
    <scope>NUCLEOTIDE SEQUENCE</scope>
</reference>
<dbReference type="AlphaFoldDB" id="A0A1W1BD00"/>
<organism evidence="1">
    <name type="scientific">hydrothermal vent metagenome</name>
    <dbReference type="NCBI Taxonomy" id="652676"/>
    <lineage>
        <taxon>unclassified sequences</taxon>
        <taxon>metagenomes</taxon>
        <taxon>ecological metagenomes</taxon>
    </lineage>
</organism>
<protein>
    <submittedName>
        <fullName evidence="1">Uncharacterized protein</fullName>
    </submittedName>
</protein>
<accession>A0A1W1BD00</accession>